<evidence type="ECO:0000313" key="3">
    <source>
        <dbReference type="Proteomes" id="UP001152484"/>
    </source>
</evidence>
<dbReference type="GO" id="GO:0003676">
    <property type="term" value="F:nucleic acid binding"/>
    <property type="evidence" value="ECO:0007669"/>
    <property type="project" value="InterPro"/>
</dbReference>
<evidence type="ECO:0000256" key="1">
    <source>
        <dbReference type="SAM" id="MobiDB-lite"/>
    </source>
</evidence>
<accession>A0A9P0ZN97</accession>
<sequence>MAVTVATLVIQLTATTNFLIKLTSSNFPAWKCQVHAALVGLGLEGYVDGTIRAPDQFLDDAKSQLNPCYTIWYRQDTVILSALLGSCSDTIQPLLQSASSAYHAWEKLAVTYASTSRGRIISLKTTMAKTTKGNRSILEYLAEMTAIADALALAQNPISEEDLVINVLKGLGPEYGELRSAIRIRQTALTMAELQSILLEKEQDIAEAAEANSSLIPTANATQMAERTLSSHFHNERHASGVNRRSGPTRRGRGGPPHYSTRASSSGQTVCRFCDNLGHTVQQCRKLQRFLRDNHISYAPTNTNPTVNHVATQSIQPDQSWMFDSGASHHVSNDIARLPQFTEYGGPDEVCLGDGSGHGGATSARGEH</sequence>
<dbReference type="PANTHER" id="PTHR47481:SF43">
    <property type="entry name" value="RETROTRANSPOSON COPIA-LIKE N-TERMINAL DOMAIN-CONTAINING PROTEIN"/>
    <property type="match status" value="1"/>
</dbReference>
<comment type="caution">
    <text evidence="2">The sequence shown here is derived from an EMBL/GenBank/DDBJ whole genome shotgun (WGS) entry which is preliminary data.</text>
</comment>
<evidence type="ECO:0000313" key="2">
    <source>
        <dbReference type="EMBL" id="CAH9106224.1"/>
    </source>
</evidence>
<protein>
    <recommendedName>
        <fullName evidence="4">Retrotransposon Copia-like N-terminal domain-containing protein</fullName>
    </recommendedName>
</protein>
<dbReference type="GO" id="GO:0008270">
    <property type="term" value="F:zinc ion binding"/>
    <property type="evidence" value="ECO:0007669"/>
    <property type="project" value="InterPro"/>
</dbReference>
<dbReference type="PANTHER" id="PTHR47481">
    <property type="match status" value="1"/>
</dbReference>
<dbReference type="OrthoDB" id="1297104at2759"/>
<proteinExistence type="predicted"/>
<dbReference type="SUPFAM" id="SSF57756">
    <property type="entry name" value="Retrovirus zinc finger-like domains"/>
    <property type="match status" value="1"/>
</dbReference>
<dbReference type="EMBL" id="CAMAPE010000048">
    <property type="protein sequence ID" value="CAH9106224.1"/>
    <property type="molecule type" value="Genomic_DNA"/>
</dbReference>
<dbReference type="Proteomes" id="UP001152484">
    <property type="component" value="Unassembled WGS sequence"/>
</dbReference>
<keyword evidence="3" id="KW-1185">Reference proteome</keyword>
<reference evidence="2" key="1">
    <citation type="submission" date="2022-07" db="EMBL/GenBank/DDBJ databases">
        <authorList>
            <person name="Macas J."/>
            <person name="Novak P."/>
            <person name="Neumann P."/>
        </authorList>
    </citation>
    <scope>NUCLEOTIDE SEQUENCE</scope>
</reference>
<evidence type="ECO:0008006" key="4">
    <source>
        <dbReference type="Google" id="ProtNLM"/>
    </source>
</evidence>
<dbReference type="InterPro" id="IPR036875">
    <property type="entry name" value="Znf_CCHC_sf"/>
</dbReference>
<name>A0A9P0ZN97_CUSEU</name>
<organism evidence="2 3">
    <name type="scientific">Cuscuta europaea</name>
    <name type="common">European dodder</name>
    <dbReference type="NCBI Taxonomy" id="41803"/>
    <lineage>
        <taxon>Eukaryota</taxon>
        <taxon>Viridiplantae</taxon>
        <taxon>Streptophyta</taxon>
        <taxon>Embryophyta</taxon>
        <taxon>Tracheophyta</taxon>
        <taxon>Spermatophyta</taxon>
        <taxon>Magnoliopsida</taxon>
        <taxon>eudicotyledons</taxon>
        <taxon>Gunneridae</taxon>
        <taxon>Pentapetalae</taxon>
        <taxon>asterids</taxon>
        <taxon>lamiids</taxon>
        <taxon>Solanales</taxon>
        <taxon>Convolvulaceae</taxon>
        <taxon>Cuscuteae</taxon>
        <taxon>Cuscuta</taxon>
        <taxon>Cuscuta subgen. Cuscuta</taxon>
    </lineage>
</organism>
<dbReference type="Pfam" id="PF14223">
    <property type="entry name" value="Retrotran_gag_2"/>
    <property type="match status" value="1"/>
</dbReference>
<gene>
    <name evidence="2" type="ORF">CEURO_LOCUS17257</name>
</gene>
<feature type="region of interest" description="Disordered" evidence="1">
    <location>
        <begin position="231"/>
        <end position="265"/>
    </location>
</feature>
<dbReference type="AlphaFoldDB" id="A0A9P0ZN97"/>